<dbReference type="Pfam" id="PF11726">
    <property type="entry name" value="YagK_YfjJ_C"/>
    <property type="match status" value="1"/>
</dbReference>
<accession>A0ABW8J5H9</accession>
<protein>
    <submittedName>
        <fullName evidence="2">Inovirus-type Gp2 protein</fullName>
    </submittedName>
</protein>
<name>A0ABW8J5H9_9GAMM</name>
<evidence type="ECO:0000313" key="2">
    <source>
        <dbReference type="EMBL" id="MFK2876406.1"/>
    </source>
</evidence>
<dbReference type="InterPro" id="IPR057271">
    <property type="entry name" value="YagK_YfjJ_C"/>
</dbReference>
<proteinExistence type="predicted"/>
<feature type="domain" description="YagK/YfjJ C-terminal" evidence="1">
    <location>
        <begin position="218"/>
        <end position="357"/>
    </location>
</feature>
<reference evidence="2 3" key="1">
    <citation type="submission" date="2020-10" db="EMBL/GenBank/DDBJ databases">
        <title>Phylogeny of dyella-like bacteria.</title>
        <authorList>
            <person name="Fu J."/>
        </authorList>
    </citation>
    <scope>NUCLEOTIDE SEQUENCE [LARGE SCALE GENOMIC DNA]</scope>
    <source>
        <strain evidence="2 3">KACC 19113</strain>
    </source>
</reference>
<sequence>MTTSLIDTSRAIDEEDRSYMGQTIADIARRESFHEHFAERRVYIETSDGLVPVADTSDQLLLDYMPILKDLHKTVMASDMMPVRQVLLRHQRKHIGTVYRLTRVGQAIQTACKIFAFREEEGRDWQHAYAHHSFHPVVAVMWEAVTRWWNPICDWWDPESIGVEHREEKDAIEALFQFAGHVRRVCGQKAFKSMLRKFNRKAKGNFRSSCDLVTELFKRHSRLLVLRIDLYFRKDAKDWGYTEEADKAVKQYLRELREGRMVPDFLACIVKRESGICRGMHYHLMVFLNGHERQSACHLTEKMGEAWVARMGAGKGSYFNCYANRHRYRFNGLGMVHVNDTEKLMGLRVALWYMSKQDSPLMVEDGKGKNFIRSLMPTTDSKRGAPRLLSNGMDEVKRVLGGTRSQYPADFEQLQRRSIRCRRASRRPALQVNRNEVFARYGARKRRASAAA</sequence>
<evidence type="ECO:0000259" key="1">
    <source>
        <dbReference type="Pfam" id="PF11726"/>
    </source>
</evidence>
<comment type="caution">
    <text evidence="2">The sequence shown here is derived from an EMBL/GenBank/DDBJ whole genome shotgun (WGS) entry which is preliminary data.</text>
</comment>
<evidence type="ECO:0000313" key="3">
    <source>
        <dbReference type="Proteomes" id="UP001620339"/>
    </source>
</evidence>
<gene>
    <name evidence="2" type="ORF">ISP25_04895</name>
</gene>
<organism evidence="2 3">
    <name type="scientific">Rhodanobacter hydrolyticus</name>
    <dbReference type="NCBI Taxonomy" id="2250595"/>
    <lineage>
        <taxon>Bacteria</taxon>
        <taxon>Pseudomonadati</taxon>
        <taxon>Pseudomonadota</taxon>
        <taxon>Gammaproteobacteria</taxon>
        <taxon>Lysobacterales</taxon>
        <taxon>Rhodanobacteraceae</taxon>
        <taxon>Rhodanobacter</taxon>
    </lineage>
</organism>
<dbReference type="Proteomes" id="UP001620339">
    <property type="component" value="Unassembled WGS sequence"/>
</dbReference>
<dbReference type="RefSeq" id="WP_404612146.1">
    <property type="nucleotide sequence ID" value="NZ_JADIKK010000008.1"/>
</dbReference>
<keyword evidence="3" id="KW-1185">Reference proteome</keyword>
<dbReference type="EMBL" id="JADIKK010000008">
    <property type="protein sequence ID" value="MFK2876406.1"/>
    <property type="molecule type" value="Genomic_DNA"/>
</dbReference>